<dbReference type="InterPro" id="IPR037004">
    <property type="entry name" value="Exonuc_VII_ssu_sf"/>
</dbReference>
<sequence>MSKGKFEKALSELQKMSESIKSQDTDLEGAIKCYEEGMKYYEICNEILETAKQKVETFEGEV</sequence>
<dbReference type="PANTHER" id="PTHR34137:SF1">
    <property type="entry name" value="EXODEOXYRIBONUCLEASE 7 SMALL SUBUNIT"/>
    <property type="match status" value="1"/>
</dbReference>
<evidence type="ECO:0000256" key="4">
    <source>
        <dbReference type="ARBA" id="ARBA00022801"/>
    </source>
</evidence>
<dbReference type="RefSeq" id="WP_067541906.1">
    <property type="nucleotide sequence ID" value="NZ_AP025567.1"/>
</dbReference>
<evidence type="ECO:0000256" key="6">
    <source>
        <dbReference type="NCBIfam" id="TIGR01280"/>
    </source>
</evidence>
<name>A0A415E3N3_9FIRM</name>
<reference evidence="7 8" key="1">
    <citation type="submission" date="2018-08" db="EMBL/GenBank/DDBJ databases">
        <title>A genome reference for cultivated species of the human gut microbiota.</title>
        <authorList>
            <person name="Zou Y."/>
            <person name="Xue W."/>
            <person name="Luo G."/>
        </authorList>
    </citation>
    <scope>NUCLEOTIDE SEQUENCE [LARGE SCALE GENOMIC DNA]</scope>
    <source>
        <strain evidence="7 8">AM07-24</strain>
    </source>
</reference>
<evidence type="ECO:0000256" key="2">
    <source>
        <dbReference type="ARBA" id="ARBA00022490"/>
    </source>
</evidence>
<evidence type="ECO:0000256" key="1">
    <source>
        <dbReference type="ARBA" id="ARBA00009998"/>
    </source>
</evidence>
<dbReference type="Gene3D" id="1.10.287.1040">
    <property type="entry name" value="Exonuclease VII, small subunit"/>
    <property type="match status" value="1"/>
</dbReference>
<evidence type="ECO:0000256" key="3">
    <source>
        <dbReference type="ARBA" id="ARBA00022722"/>
    </source>
</evidence>
<comment type="caution">
    <text evidence="7">The sequence shown here is derived from an EMBL/GenBank/DDBJ whole genome shotgun (WGS) entry which is preliminary data.</text>
</comment>
<evidence type="ECO:0000313" key="8">
    <source>
        <dbReference type="Proteomes" id="UP000284841"/>
    </source>
</evidence>
<dbReference type="PANTHER" id="PTHR34137">
    <property type="entry name" value="EXODEOXYRIBONUCLEASE 7 SMALL SUBUNIT"/>
    <property type="match status" value="1"/>
</dbReference>
<keyword evidence="4 7" id="KW-0378">Hydrolase</keyword>
<dbReference type="Proteomes" id="UP000284841">
    <property type="component" value="Unassembled WGS sequence"/>
</dbReference>
<dbReference type="OrthoDB" id="1697399at2"/>
<dbReference type="STRING" id="1776384.GCA_900086585_03827"/>
<proteinExistence type="inferred from homology"/>
<dbReference type="NCBIfam" id="TIGR01280">
    <property type="entry name" value="xseB"/>
    <property type="match status" value="1"/>
</dbReference>
<comment type="similarity">
    <text evidence="1">Belongs to the XseB family.</text>
</comment>
<dbReference type="AlphaFoldDB" id="A0A415E3N3"/>
<dbReference type="GO" id="GO:0009318">
    <property type="term" value="C:exodeoxyribonuclease VII complex"/>
    <property type="evidence" value="ECO:0007669"/>
    <property type="project" value="UniProtKB-UniRule"/>
</dbReference>
<dbReference type="EMBL" id="QRMS01000002">
    <property type="protein sequence ID" value="RHJ88242.1"/>
    <property type="molecule type" value="Genomic_DNA"/>
</dbReference>
<dbReference type="PIRSF" id="PIRSF006488">
    <property type="entry name" value="Exonuc_VII_S"/>
    <property type="match status" value="1"/>
</dbReference>
<keyword evidence="8" id="KW-1185">Reference proteome</keyword>
<dbReference type="GO" id="GO:0005829">
    <property type="term" value="C:cytosol"/>
    <property type="evidence" value="ECO:0007669"/>
    <property type="project" value="TreeGrafter"/>
</dbReference>
<dbReference type="GeneID" id="83006114"/>
<accession>A0A415E3N3</accession>
<dbReference type="Pfam" id="PF02609">
    <property type="entry name" value="Exonuc_VII_S"/>
    <property type="match status" value="1"/>
</dbReference>
<organism evidence="7 8">
    <name type="scientific">Emergencia timonensis</name>
    <dbReference type="NCBI Taxonomy" id="1776384"/>
    <lineage>
        <taxon>Bacteria</taxon>
        <taxon>Bacillati</taxon>
        <taxon>Bacillota</taxon>
        <taxon>Clostridia</taxon>
        <taxon>Peptostreptococcales</taxon>
        <taxon>Anaerovoracaceae</taxon>
        <taxon>Emergencia</taxon>
    </lineage>
</organism>
<dbReference type="EC" id="3.1.11.6" evidence="6"/>
<evidence type="ECO:0000256" key="5">
    <source>
        <dbReference type="ARBA" id="ARBA00022839"/>
    </source>
</evidence>
<dbReference type="InterPro" id="IPR003761">
    <property type="entry name" value="Exonuc_VII_S"/>
</dbReference>
<protein>
    <recommendedName>
        <fullName evidence="6">Exodeoxyribonuclease VII small subunit</fullName>
        <ecNumber evidence="6">3.1.11.6</ecNumber>
    </recommendedName>
</protein>
<keyword evidence="2" id="KW-0963">Cytoplasm</keyword>
<evidence type="ECO:0000313" key="7">
    <source>
        <dbReference type="EMBL" id="RHJ88242.1"/>
    </source>
</evidence>
<keyword evidence="3" id="KW-0540">Nuclease</keyword>
<keyword evidence="5" id="KW-0269">Exonuclease</keyword>
<dbReference type="GO" id="GO:0006308">
    <property type="term" value="P:DNA catabolic process"/>
    <property type="evidence" value="ECO:0007669"/>
    <property type="project" value="UniProtKB-UniRule"/>
</dbReference>
<dbReference type="SUPFAM" id="SSF116842">
    <property type="entry name" value="XseB-like"/>
    <property type="match status" value="1"/>
</dbReference>
<gene>
    <name evidence="7" type="primary">xseB</name>
    <name evidence="7" type="ORF">DW099_07450</name>
</gene>
<dbReference type="GO" id="GO:0008855">
    <property type="term" value="F:exodeoxyribonuclease VII activity"/>
    <property type="evidence" value="ECO:0007669"/>
    <property type="project" value="UniProtKB-UniRule"/>
</dbReference>